<sequence>MNDSTENTAPSQNDVQPENSAQPEIEAQSFIYGLLRNPSTGQVLAIRQPNSEGWSLPALIITEQTDASIAYITREMSSLLGPPVIACRYVWVQLSGQSGGNEAFVELDSTDSSFGALKENEQWVDPEELLLLQPHQREIIHNYLAEATSASVPAFRQPWERTGWYAKTMSWILSSLQTLDIQLTEPPEQLKWWSLSCVLRLTTTQGTVYFKTNAKQPLFAQEPIFLTYMADVFPDRVPTILASEPAEGWMLVADAGERLSRDSAENKIQLLHTFGNMQLEMIARTNELIELGCADRQPLHLLPLVAPLLEDQVVVSEFAPEELEELRRYTPTILDMCQQISTYAVPPTLVHGDLHTGNAVICDGTITLIDWTDASVAHPFMDMFIIFDEKDLTLHTQLRDAYLELWIDFEPMPRLLALWSLCEVVHAIYHAVSYQSILQHTEVRSRGELGPPTFYLRKALLSLRSRATDSD</sequence>
<dbReference type="OrthoDB" id="101887at2"/>
<feature type="domain" description="Aminoglycoside phosphotransferase" evidence="2">
    <location>
        <begin position="303"/>
        <end position="407"/>
    </location>
</feature>
<name>A0A3Q8X215_9BACL</name>
<proteinExistence type="predicted"/>
<dbReference type="InterPro" id="IPR011009">
    <property type="entry name" value="Kinase-like_dom_sf"/>
</dbReference>
<dbReference type="KEGG" id="palb:EJC50_00625"/>
<protein>
    <submittedName>
        <fullName evidence="3">Aminoglycoside phosphotransferase family protein</fullName>
    </submittedName>
</protein>
<dbReference type="GO" id="GO:0016740">
    <property type="term" value="F:transferase activity"/>
    <property type="evidence" value="ECO:0007669"/>
    <property type="project" value="UniProtKB-KW"/>
</dbReference>
<dbReference type="Pfam" id="PF01636">
    <property type="entry name" value="APH"/>
    <property type="match status" value="1"/>
</dbReference>
<dbReference type="SUPFAM" id="SSF56112">
    <property type="entry name" value="Protein kinase-like (PK-like)"/>
    <property type="match status" value="1"/>
</dbReference>
<evidence type="ECO:0000313" key="4">
    <source>
        <dbReference type="Proteomes" id="UP000272528"/>
    </source>
</evidence>
<dbReference type="InterPro" id="IPR002575">
    <property type="entry name" value="Aminoglycoside_PTrfase"/>
</dbReference>
<keyword evidence="4" id="KW-1185">Reference proteome</keyword>
<dbReference type="AlphaFoldDB" id="A0A3Q8X215"/>
<feature type="region of interest" description="Disordered" evidence="1">
    <location>
        <begin position="1"/>
        <end position="22"/>
    </location>
</feature>
<evidence type="ECO:0000313" key="3">
    <source>
        <dbReference type="EMBL" id="AZN38346.1"/>
    </source>
</evidence>
<gene>
    <name evidence="3" type="ORF">EJC50_00625</name>
</gene>
<dbReference type="Gene3D" id="3.90.1200.10">
    <property type="match status" value="1"/>
</dbReference>
<evidence type="ECO:0000259" key="2">
    <source>
        <dbReference type="Pfam" id="PF01636"/>
    </source>
</evidence>
<accession>A0A3Q8X215</accession>
<keyword evidence="3" id="KW-0808">Transferase</keyword>
<dbReference type="Proteomes" id="UP000272528">
    <property type="component" value="Chromosome"/>
</dbReference>
<dbReference type="RefSeq" id="WP_126011406.1">
    <property type="nucleotide sequence ID" value="NZ_CP034437.1"/>
</dbReference>
<evidence type="ECO:0000256" key="1">
    <source>
        <dbReference type="SAM" id="MobiDB-lite"/>
    </source>
</evidence>
<dbReference type="EMBL" id="CP034437">
    <property type="protein sequence ID" value="AZN38346.1"/>
    <property type="molecule type" value="Genomic_DNA"/>
</dbReference>
<organism evidence="3 4">
    <name type="scientific">Paenibacillus albus</name>
    <dbReference type="NCBI Taxonomy" id="2495582"/>
    <lineage>
        <taxon>Bacteria</taxon>
        <taxon>Bacillati</taxon>
        <taxon>Bacillota</taxon>
        <taxon>Bacilli</taxon>
        <taxon>Bacillales</taxon>
        <taxon>Paenibacillaceae</taxon>
        <taxon>Paenibacillus</taxon>
    </lineage>
</organism>
<reference evidence="4" key="1">
    <citation type="submission" date="2018-12" db="EMBL/GenBank/DDBJ databases">
        <title>Genome sequence of Peanibacillus sp.</title>
        <authorList>
            <person name="Subramani G."/>
            <person name="Srinivasan S."/>
            <person name="Kim M.K."/>
        </authorList>
    </citation>
    <scope>NUCLEOTIDE SEQUENCE [LARGE SCALE GENOMIC DNA]</scope>
    <source>
        <strain evidence="4">18JY67-1</strain>
    </source>
</reference>